<evidence type="ECO:0000313" key="2">
    <source>
        <dbReference type="Proteomes" id="UP000197025"/>
    </source>
</evidence>
<dbReference type="RefSeq" id="WP_088571591.1">
    <property type="nucleotide sequence ID" value="NZ_FYEK01000035.1"/>
</dbReference>
<evidence type="ECO:0000313" key="1">
    <source>
        <dbReference type="EMBL" id="SNB67895.1"/>
    </source>
</evidence>
<dbReference type="InterPro" id="IPR017850">
    <property type="entry name" value="Alkaline_phosphatase_core_sf"/>
</dbReference>
<keyword evidence="2" id="KW-1185">Reference proteome</keyword>
<accession>A0A212R702</accession>
<gene>
    <name evidence="1" type="ORF">SAMN02746019_00002040</name>
</gene>
<dbReference type="Pfam" id="PF01663">
    <property type="entry name" value="Phosphodiest"/>
    <property type="match status" value="1"/>
</dbReference>
<dbReference type="Gene3D" id="3.40.720.10">
    <property type="entry name" value="Alkaline Phosphatase, subunit A"/>
    <property type="match status" value="1"/>
</dbReference>
<dbReference type="InParanoid" id="A0A212R702"/>
<dbReference type="InterPro" id="IPR002591">
    <property type="entry name" value="Phosphodiest/P_Trfase"/>
</dbReference>
<dbReference type="Proteomes" id="UP000197025">
    <property type="component" value="Unassembled WGS sequence"/>
</dbReference>
<sequence>MVSVLREFYRAKFRILGRRMRRPEAPPTPERGLVLIQIDGLSFPHLQRALEAGRMPYLARQIQKGRFRLAPWFAGFPTTTPVVTAALLYGRRDAIPGFRWYEKARREPIGMKRPRHVREVVARLQAEGAGGLLRGGACYASLFDGGAERAVFTLSAMGPPGLLDGVRGVGLLLIVLLNPGRIWRILRMVVRDILDELWYGIRSWGAGWRFLRDPAGLLRTALLALGNALLHELVTFSLSMDLHRGISPLYGIYVLYDEAAHRYGPEHPVALRALRRLDAYLREIDRMARFARRPYDLYIFSDHGMTPAVPFARRFRESLGDFVRRCMARSVTLDEAVEPDDRRWRSWQYLMAEMRELERTLSPRGARVVRAARAYVQRRASLLRGEPSAPAVPSADVIIRASGPLAHLYIAAVPEPLPLSEIVIRWPQLLDALIEHPGIGLVIGREGEVVFLMGQGGARVVRADGRSSIYGQDPLADPERMAPEGRWLDPERTAQELARLARLPGSGDLILLGAWDGRTVVSFEDQRGTHGGLGGPQEIAFLIFPAERSLRPQAWQDARDFHAFLSRAYARVPEAHPL</sequence>
<dbReference type="EMBL" id="FYEK01000035">
    <property type="protein sequence ID" value="SNB67895.1"/>
    <property type="molecule type" value="Genomic_DNA"/>
</dbReference>
<proteinExistence type="predicted"/>
<dbReference type="SUPFAM" id="SSF53649">
    <property type="entry name" value="Alkaline phosphatase-like"/>
    <property type="match status" value="1"/>
</dbReference>
<dbReference type="AlphaFoldDB" id="A0A212R702"/>
<protein>
    <submittedName>
        <fullName evidence="1">Uncharacterized proteins of the AP superfamily</fullName>
    </submittedName>
</protein>
<organism evidence="1 2">
    <name type="scientific">Thermoflexus hugenholtzii JAD2</name>
    <dbReference type="NCBI Taxonomy" id="877466"/>
    <lineage>
        <taxon>Bacteria</taxon>
        <taxon>Bacillati</taxon>
        <taxon>Chloroflexota</taxon>
        <taxon>Thermoflexia</taxon>
        <taxon>Thermoflexales</taxon>
        <taxon>Thermoflexaceae</taxon>
        <taxon>Thermoflexus</taxon>
    </lineage>
</organism>
<dbReference type="OrthoDB" id="155529at2"/>
<name>A0A212R702_9CHLR</name>
<reference evidence="2" key="1">
    <citation type="submission" date="2017-06" db="EMBL/GenBank/DDBJ databases">
        <authorList>
            <person name="Varghese N."/>
            <person name="Submissions S."/>
        </authorList>
    </citation>
    <scope>NUCLEOTIDE SEQUENCE [LARGE SCALE GENOMIC DNA]</scope>
    <source>
        <strain evidence="2">JAD2</strain>
    </source>
</reference>